<dbReference type="InterPro" id="IPR019346">
    <property type="entry name" value="Ribosomal_mL42"/>
</dbReference>
<reference evidence="2" key="1">
    <citation type="submission" date="2012-01" db="EMBL/GenBank/DDBJ databases">
        <title>The Genome Sequence of Oreochromis niloticus (Nile Tilapia).</title>
        <authorList>
            <consortium name="Broad Institute Genome Assembly Team"/>
            <consortium name="Broad Institute Sequencing Platform"/>
            <person name="Di Palma F."/>
            <person name="Johnson J."/>
            <person name="Lander E.S."/>
            <person name="Lindblad-Toh K."/>
        </authorList>
    </citation>
    <scope>NUCLEOTIDE SEQUENCE [LARGE SCALE GENOMIC DNA]</scope>
</reference>
<dbReference type="Ensembl" id="ENSONIT00000041367.1">
    <property type="protein sequence ID" value="ENSONIP00000067684.1"/>
    <property type="gene ID" value="ENSONIG00000036404.1"/>
</dbReference>
<dbReference type="InParanoid" id="A0A669E7Y5"/>
<dbReference type="AlphaFoldDB" id="A0A669E7Y5"/>
<reference evidence="1" key="3">
    <citation type="submission" date="2025-09" db="UniProtKB">
        <authorList>
            <consortium name="Ensembl"/>
        </authorList>
    </citation>
    <scope>IDENTIFICATION</scope>
</reference>
<dbReference type="Pfam" id="PF10210">
    <property type="entry name" value="MRP-S32"/>
    <property type="match status" value="1"/>
</dbReference>
<protein>
    <submittedName>
        <fullName evidence="1">Uncharacterized protein</fullName>
    </submittedName>
</protein>
<evidence type="ECO:0000313" key="2">
    <source>
        <dbReference type="Proteomes" id="UP000005207"/>
    </source>
</evidence>
<organism evidence="1 2">
    <name type="scientific">Oreochromis niloticus</name>
    <name type="common">Nile tilapia</name>
    <name type="synonym">Tilapia nilotica</name>
    <dbReference type="NCBI Taxonomy" id="8128"/>
    <lineage>
        <taxon>Eukaryota</taxon>
        <taxon>Metazoa</taxon>
        <taxon>Chordata</taxon>
        <taxon>Craniata</taxon>
        <taxon>Vertebrata</taxon>
        <taxon>Euteleostomi</taxon>
        <taxon>Actinopterygii</taxon>
        <taxon>Neopterygii</taxon>
        <taxon>Teleostei</taxon>
        <taxon>Neoteleostei</taxon>
        <taxon>Acanthomorphata</taxon>
        <taxon>Ovalentaria</taxon>
        <taxon>Cichlomorphae</taxon>
        <taxon>Cichliformes</taxon>
        <taxon>Cichlidae</taxon>
        <taxon>African cichlids</taxon>
        <taxon>Pseudocrenilabrinae</taxon>
        <taxon>Oreochromini</taxon>
        <taxon>Oreochromis</taxon>
    </lineage>
</organism>
<name>A0A669E7Y5_ORENI</name>
<reference evidence="1" key="2">
    <citation type="submission" date="2025-08" db="UniProtKB">
        <authorList>
            <consortium name="Ensembl"/>
        </authorList>
    </citation>
    <scope>IDENTIFICATION</scope>
</reference>
<evidence type="ECO:0000313" key="1">
    <source>
        <dbReference type="Ensembl" id="ENSONIP00000067684.1"/>
    </source>
</evidence>
<sequence>MAKHTMEHHQSWLGIPRAQTSTSLKQCGIILTGSETKILIFQFFGFSNVEIGVTSDGKTIVCYHPTADIPYELTQVRQYCVAFFKSILDIVLDLLLFYNK</sequence>
<accession>A0A669E7Y5</accession>
<keyword evidence="2" id="KW-1185">Reference proteome</keyword>
<proteinExistence type="predicted"/>
<dbReference type="Proteomes" id="UP000005207">
    <property type="component" value="Linkage group LG17"/>
</dbReference>